<evidence type="ECO:0000313" key="3">
    <source>
        <dbReference type="Proteomes" id="UP000244940"/>
    </source>
</evidence>
<dbReference type="RefSeq" id="WP_109531689.1">
    <property type="nucleotide sequence ID" value="NZ_QEYD01000001.1"/>
</dbReference>
<proteinExistence type="predicted"/>
<evidence type="ECO:0000256" key="1">
    <source>
        <dbReference type="SAM" id="SignalP"/>
    </source>
</evidence>
<protein>
    <recommendedName>
        <fullName evidence="4">Alkaline proteinase inhibitor/ Outer membrane lipoprotein Omp19 domain-containing protein</fullName>
    </recommendedName>
</protein>
<dbReference type="OrthoDB" id="8072597at2"/>
<evidence type="ECO:0000313" key="2">
    <source>
        <dbReference type="EMBL" id="PWE31889.1"/>
    </source>
</evidence>
<keyword evidence="3" id="KW-1185">Reference proteome</keyword>
<dbReference type="EMBL" id="QEYD01000001">
    <property type="protein sequence ID" value="PWE31889.1"/>
    <property type="molecule type" value="Genomic_DNA"/>
</dbReference>
<gene>
    <name evidence="2" type="ORF">C4N9_02500</name>
</gene>
<dbReference type="AlphaFoldDB" id="A0A2U2CJ86"/>
<organism evidence="2 3">
    <name type="scientific">Pararhodobacter marinus</name>
    <dbReference type="NCBI Taxonomy" id="2184063"/>
    <lineage>
        <taxon>Bacteria</taxon>
        <taxon>Pseudomonadati</taxon>
        <taxon>Pseudomonadota</taxon>
        <taxon>Alphaproteobacteria</taxon>
        <taxon>Rhodobacterales</taxon>
        <taxon>Paracoccaceae</taxon>
        <taxon>Pararhodobacter</taxon>
    </lineage>
</organism>
<feature type="signal peptide" evidence="1">
    <location>
        <begin position="1"/>
        <end position="17"/>
    </location>
</feature>
<reference evidence="2 3" key="1">
    <citation type="submission" date="2018-05" db="EMBL/GenBank/DDBJ databases">
        <title>Pararhodobacter marina sp. nov., isolated from deep-sea water of the Indian Ocean.</title>
        <authorList>
            <person name="Lai Q.Sr."/>
            <person name="Liu X."/>
            <person name="Shao Z."/>
        </authorList>
    </citation>
    <scope>NUCLEOTIDE SEQUENCE [LARGE SCALE GENOMIC DNA]</scope>
    <source>
        <strain evidence="2 3">CIC4N-9</strain>
    </source>
</reference>
<accession>A0A2U2CJ86</accession>
<sequence length="128" mass="13667">MRALLALLLLAAAPLSAQTIPTDLQGQWSGEGSQRGGTAWRIDIDLDADSGVAFYPGEAPCTARWRFQTGLEPFAFFSAAGHEQIVTGHEHCIDGLGLFLRMGTDGALVVEWRGEDGVPMAIARLARG</sequence>
<keyword evidence="1" id="KW-0732">Signal</keyword>
<evidence type="ECO:0008006" key="4">
    <source>
        <dbReference type="Google" id="ProtNLM"/>
    </source>
</evidence>
<dbReference type="GeneID" id="94363752"/>
<dbReference type="Proteomes" id="UP000244940">
    <property type="component" value="Unassembled WGS sequence"/>
</dbReference>
<comment type="caution">
    <text evidence="2">The sequence shown here is derived from an EMBL/GenBank/DDBJ whole genome shotgun (WGS) entry which is preliminary data.</text>
</comment>
<name>A0A2U2CJ86_9RHOB</name>
<feature type="chain" id="PRO_5015589126" description="Alkaline proteinase inhibitor/ Outer membrane lipoprotein Omp19 domain-containing protein" evidence="1">
    <location>
        <begin position="18"/>
        <end position="128"/>
    </location>
</feature>